<dbReference type="Proteomes" id="UP000510934">
    <property type="component" value="Chromosome"/>
</dbReference>
<accession>A0A7D5W1J1</accession>
<dbReference type="GO" id="GO:0043590">
    <property type="term" value="C:bacterial nucleoid"/>
    <property type="evidence" value="ECO:0007669"/>
    <property type="project" value="TreeGrafter"/>
</dbReference>
<comment type="subcellular location">
    <subcellularLocation>
        <location evidence="1">Cytoplasm</location>
        <location evidence="1">Nucleoid</location>
    </subcellularLocation>
</comment>
<comment type="similarity">
    <text evidence="2">Belongs to the YejK family.</text>
</comment>
<organism evidence="4 5">
    <name type="scientific">Pseudomonas putida</name>
    <name type="common">Arthrobacter siderocapsulatus</name>
    <dbReference type="NCBI Taxonomy" id="303"/>
    <lineage>
        <taxon>Bacteria</taxon>
        <taxon>Pseudomonadati</taxon>
        <taxon>Pseudomonadota</taxon>
        <taxon>Gammaproteobacteria</taxon>
        <taxon>Pseudomonadales</taxon>
        <taxon>Pseudomonadaceae</taxon>
        <taxon>Pseudomonas</taxon>
    </lineage>
</organism>
<dbReference type="PANTHER" id="PTHR38772:SF1">
    <property type="entry name" value="NUCLEOID-ASSOCIATED PROTEIN YEJK"/>
    <property type="match status" value="1"/>
</dbReference>
<evidence type="ECO:0000256" key="3">
    <source>
        <dbReference type="ARBA" id="ARBA00022490"/>
    </source>
</evidence>
<dbReference type="NCBIfam" id="NF001557">
    <property type="entry name" value="PRK00378.1"/>
    <property type="match status" value="1"/>
</dbReference>
<keyword evidence="3" id="KW-0963">Cytoplasm</keyword>
<dbReference type="AlphaFoldDB" id="A0A7D5W1J1"/>
<protein>
    <submittedName>
        <fullName evidence="4">Nucleoid-associated protein YejK</fullName>
    </submittedName>
</protein>
<evidence type="ECO:0000256" key="2">
    <source>
        <dbReference type="ARBA" id="ARBA00009035"/>
    </source>
</evidence>
<dbReference type="RefSeq" id="WP_180689648.1">
    <property type="nucleotide sequence ID" value="NZ_CP059052.1"/>
</dbReference>
<evidence type="ECO:0000313" key="5">
    <source>
        <dbReference type="Proteomes" id="UP000510934"/>
    </source>
</evidence>
<evidence type="ECO:0000313" key="4">
    <source>
        <dbReference type="EMBL" id="QLJ16230.1"/>
    </source>
</evidence>
<proteinExistence type="inferred from homology"/>
<dbReference type="EMBL" id="CP059052">
    <property type="protein sequence ID" value="QLJ16230.1"/>
    <property type="molecule type" value="Genomic_DNA"/>
</dbReference>
<dbReference type="GO" id="GO:0003690">
    <property type="term" value="F:double-stranded DNA binding"/>
    <property type="evidence" value="ECO:0007669"/>
    <property type="project" value="TreeGrafter"/>
</dbReference>
<dbReference type="Pfam" id="PF04245">
    <property type="entry name" value="NA37"/>
    <property type="match status" value="1"/>
</dbReference>
<name>A0A7D5W1J1_PSEPU</name>
<dbReference type="InterPro" id="IPR007358">
    <property type="entry name" value="Nucleoid_associated_NdpA"/>
</dbReference>
<dbReference type="PANTHER" id="PTHR38772">
    <property type="match status" value="1"/>
</dbReference>
<sequence>MPIRHAVMHFIDKKPDGSPAVLHLASSELPDSGAIDNLLFEVNGTYNAKTGKGWGFFHPVSGAYPFSGWLAKAMIDEMAFIDFTRTSAEHLTKLMEESNLSVGGHVLFALYTQGMTDYLMIAILQQVDTVAVAHDLTVATSRQLDARTLHFAARINLSEWKHNPASRQYVSFIKPKGGRKSTAYFRDFIGAQEGVDAPGETRTLLKAFADFVKAEELPSETASEKSQDLVAYAQAQGKIGEPISLDELSEVLDEDRPKTFADFIRAGDYGISEAFAADKRTLNQYRRYTGRAEGMSISFEAHLLGERVEFDQASASLTIKNLPTQLVDQLKRSAQA</sequence>
<evidence type="ECO:0000256" key="1">
    <source>
        <dbReference type="ARBA" id="ARBA00004453"/>
    </source>
</evidence>
<dbReference type="GO" id="GO:0003727">
    <property type="term" value="F:single-stranded RNA binding"/>
    <property type="evidence" value="ECO:0007669"/>
    <property type="project" value="TreeGrafter"/>
</dbReference>
<gene>
    <name evidence="4" type="primary">yejK</name>
    <name evidence="4" type="ORF">H0H12_10030</name>
</gene>
<reference evidence="4 5" key="1">
    <citation type="journal article" date="2009" name="Mikrobiologiia">
        <title>[Phenanthren biodegradation and interaction of Pseudomonas putida BS3701 and Burkholderia sp.BS3702 in plant rhizosphere].</title>
        <authorList>
            <person name="Ovchinnikova A.A."/>
            <person name="Vetrova A.A."/>
            <person name="Filonov A.E."/>
            <person name="Boronin A.M."/>
        </authorList>
    </citation>
    <scope>NUCLEOTIDE SEQUENCE [LARGE SCALE GENOMIC DNA]</scope>
    <source>
        <strain evidence="4 5">BS3701</strain>
    </source>
</reference>